<dbReference type="InterPro" id="IPR051625">
    <property type="entry name" value="Signaling_Regulatory_Domain"/>
</dbReference>
<dbReference type="SMART" id="SM00225">
    <property type="entry name" value="BTB"/>
    <property type="match status" value="2"/>
</dbReference>
<dbReference type="PROSITE" id="PS50012">
    <property type="entry name" value="RCC1_3"/>
    <property type="match status" value="3"/>
</dbReference>
<evidence type="ECO:0000313" key="4">
    <source>
        <dbReference type="EnsemblProtists" id="PYU1_T013447"/>
    </source>
</evidence>
<dbReference type="InterPro" id="IPR000210">
    <property type="entry name" value="BTB/POZ_dom"/>
</dbReference>
<dbReference type="InterPro" id="IPR000408">
    <property type="entry name" value="Reg_chr_condens"/>
</dbReference>
<feature type="domain" description="BTB" evidence="3">
    <location>
        <begin position="454"/>
        <end position="536"/>
    </location>
</feature>
<dbReference type="eggNOG" id="KOG1987">
    <property type="taxonomic scope" value="Eukaryota"/>
</dbReference>
<dbReference type="Gene3D" id="2.130.10.30">
    <property type="entry name" value="Regulator of chromosome condensation 1/beta-lactamase-inhibitor protein II"/>
    <property type="match status" value="2"/>
</dbReference>
<evidence type="ECO:0000313" key="5">
    <source>
        <dbReference type="Proteomes" id="UP000019132"/>
    </source>
</evidence>
<name>K3X898_GLOUD</name>
<reference evidence="5" key="1">
    <citation type="journal article" date="2010" name="Genome Biol.">
        <title>Genome sequence of the necrotrophic plant pathogen Pythium ultimum reveals original pathogenicity mechanisms and effector repertoire.</title>
        <authorList>
            <person name="Levesque C.A."/>
            <person name="Brouwer H."/>
            <person name="Cano L."/>
            <person name="Hamilton J.P."/>
            <person name="Holt C."/>
            <person name="Huitema E."/>
            <person name="Raffaele S."/>
            <person name="Robideau G.P."/>
            <person name="Thines M."/>
            <person name="Win J."/>
            <person name="Zerillo M.M."/>
            <person name="Beakes G.W."/>
            <person name="Boore J.L."/>
            <person name="Busam D."/>
            <person name="Dumas B."/>
            <person name="Ferriera S."/>
            <person name="Fuerstenberg S.I."/>
            <person name="Gachon C.M."/>
            <person name="Gaulin E."/>
            <person name="Govers F."/>
            <person name="Grenville-Briggs L."/>
            <person name="Horner N."/>
            <person name="Hostetler J."/>
            <person name="Jiang R.H."/>
            <person name="Johnson J."/>
            <person name="Krajaejun T."/>
            <person name="Lin H."/>
            <person name="Meijer H.J."/>
            <person name="Moore B."/>
            <person name="Morris P."/>
            <person name="Phuntmart V."/>
            <person name="Puiu D."/>
            <person name="Shetty J."/>
            <person name="Stajich J.E."/>
            <person name="Tripathy S."/>
            <person name="Wawra S."/>
            <person name="van West P."/>
            <person name="Whitty B.R."/>
            <person name="Coutinho P.M."/>
            <person name="Henrissat B."/>
            <person name="Martin F."/>
            <person name="Thomas P.D."/>
            <person name="Tyler B.M."/>
            <person name="De Vries R.P."/>
            <person name="Kamoun S."/>
            <person name="Yandell M."/>
            <person name="Tisserat N."/>
            <person name="Buell C.R."/>
        </authorList>
    </citation>
    <scope>NUCLEOTIDE SEQUENCE</scope>
    <source>
        <strain evidence="5">DAOM:BR144</strain>
    </source>
</reference>
<dbReference type="HOGENOM" id="CLU_005555_0_0_1"/>
<evidence type="ECO:0000259" key="3">
    <source>
        <dbReference type="PROSITE" id="PS50097"/>
    </source>
</evidence>
<dbReference type="PROSITE" id="PS50097">
    <property type="entry name" value="BTB"/>
    <property type="match status" value="2"/>
</dbReference>
<proteinExistence type="predicted"/>
<dbReference type="VEuPathDB" id="FungiDB:PYU1_G013418"/>
<dbReference type="STRING" id="431595.K3X898"/>
<feature type="repeat" description="RCC1" evidence="2">
    <location>
        <begin position="268"/>
        <end position="356"/>
    </location>
</feature>
<dbReference type="PANTHER" id="PTHR22872">
    <property type="entry name" value="BTK-BINDING PROTEIN-RELATED"/>
    <property type="match status" value="1"/>
</dbReference>
<dbReference type="Proteomes" id="UP000019132">
    <property type="component" value="Unassembled WGS sequence"/>
</dbReference>
<dbReference type="InterPro" id="IPR009091">
    <property type="entry name" value="RCC1/BLIP-II"/>
</dbReference>
<dbReference type="PROSITE" id="PS00626">
    <property type="entry name" value="RCC1_2"/>
    <property type="match status" value="1"/>
</dbReference>
<feature type="repeat" description="RCC1" evidence="2">
    <location>
        <begin position="214"/>
        <end position="267"/>
    </location>
</feature>
<feature type="repeat" description="RCC1" evidence="2">
    <location>
        <begin position="136"/>
        <end position="213"/>
    </location>
</feature>
<accession>K3X898</accession>
<dbReference type="EnsemblProtists" id="PYU1_T013447">
    <property type="protein sequence ID" value="PYU1_T013447"/>
    <property type="gene ID" value="PYU1_G013418"/>
</dbReference>
<dbReference type="Pfam" id="PF00651">
    <property type="entry name" value="BTB"/>
    <property type="match status" value="2"/>
</dbReference>
<keyword evidence="1" id="KW-0677">Repeat</keyword>
<dbReference type="OMA" id="ENWSMAL"/>
<dbReference type="PANTHER" id="PTHR22872:SF2">
    <property type="entry name" value="INHIBITOR OF BRUTON TYROSINE KINASE"/>
    <property type="match status" value="1"/>
</dbReference>
<evidence type="ECO:0000256" key="1">
    <source>
        <dbReference type="ARBA" id="ARBA00022737"/>
    </source>
</evidence>
<reference evidence="5" key="2">
    <citation type="submission" date="2010-04" db="EMBL/GenBank/DDBJ databases">
        <authorList>
            <person name="Buell R."/>
            <person name="Hamilton J."/>
            <person name="Hostetler J."/>
        </authorList>
    </citation>
    <scope>NUCLEOTIDE SEQUENCE [LARGE SCALE GENOMIC DNA]</scope>
    <source>
        <strain evidence="5">DAOM:BR144</strain>
    </source>
</reference>
<dbReference type="AlphaFoldDB" id="K3X898"/>
<dbReference type="SUPFAM" id="SSF50985">
    <property type="entry name" value="RCC1/BLIP-II"/>
    <property type="match status" value="1"/>
</dbReference>
<feature type="domain" description="BTB" evidence="3">
    <location>
        <begin position="613"/>
        <end position="683"/>
    </location>
</feature>
<dbReference type="EMBL" id="GL376609">
    <property type="status" value="NOT_ANNOTATED_CDS"/>
    <property type="molecule type" value="Genomic_DNA"/>
</dbReference>
<reference evidence="4" key="3">
    <citation type="submission" date="2015-02" db="UniProtKB">
        <authorList>
            <consortium name="EnsemblProtists"/>
        </authorList>
    </citation>
    <scope>IDENTIFICATION</scope>
    <source>
        <strain evidence="4">DAOM BR144</strain>
    </source>
</reference>
<dbReference type="Gene3D" id="3.30.710.10">
    <property type="entry name" value="Potassium Channel Kv1.1, Chain A"/>
    <property type="match status" value="2"/>
</dbReference>
<dbReference type="eggNOG" id="KOG1426">
    <property type="taxonomic scope" value="Eukaryota"/>
</dbReference>
<dbReference type="Pfam" id="PF00415">
    <property type="entry name" value="RCC1"/>
    <property type="match status" value="1"/>
</dbReference>
<keyword evidence="5" id="KW-1185">Reference proteome</keyword>
<evidence type="ECO:0000256" key="2">
    <source>
        <dbReference type="PROSITE-ProRule" id="PRU00235"/>
    </source>
</evidence>
<dbReference type="InParanoid" id="K3X898"/>
<protein>
    <recommendedName>
        <fullName evidence="3">BTB domain-containing protein</fullName>
    </recommendedName>
</protein>
<dbReference type="CDD" id="cd18186">
    <property type="entry name" value="BTB_POZ_ZBTB_KLHL-like"/>
    <property type="match status" value="2"/>
</dbReference>
<organism evidence="4 5">
    <name type="scientific">Globisporangium ultimum (strain ATCC 200006 / CBS 805.95 / DAOM BR144)</name>
    <name type="common">Pythium ultimum</name>
    <dbReference type="NCBI Taxonomy" id="431595"/>
    <lineage>
        <taxon>Eukaryota</taxon>
        <taxon>Sar</taxon>
        <taxon>Stramenopiles</taxon>
        <taxon>Oomycota</taxon>
        <taxon>Peronosporomycetes</taxon>
        <taxon>Pythiales</taxon>
        <taxon>Pythiaceae</taxon>
        <taxon>Globisporangium</taxon>
    </lineage>
</organism>
<dbReference type="SUPFAM" id="SSF54695">
    <property type="entry name" value="POZ domain"/>
    <property type="match status" value="2"/>
</dbReference>
<dbReference type="InterPro" id="IPR011333">
    <property type="entry name" value="SKP1/BTB/POZ_sf"/>
</dbReference>
<sequence length="760" mass="82797">MVLALGQSVDGALGLGDASSMSSNVRAPRLVDFFFKNLISVSCVACGGDPMAGAHSAAVSTDGRVFTWGIGIALGNGSIRSHSEPQLIQFPELQVPMVNDEELQQQGENETRSYVPPKMVSIACGGGFCVAVSDTGDAFAWGKWSDGRLGLGRIPILNQSSRKFGRRRQFQSFQLTPKQLIPPSRYQPSSSMSRSLFLKVSCGDAHCIALMRDGAILSWGRGNHGQLGHGTTHDSLAPVEIAIAKAPHLTWRDVATGENWSMALDVHGRVWTWGTCGGTALGHGNGASKTAVVAETILQRHHRLLKQASNKSEITPSPLPQLSWMRPQLVPSFGSGGIEIQQIGAGLQHAAAVSTDGDLYQWGEQNGWPSFPTLVHSGGGTNTGNTSSAMGSCSMGAEIVERVVCGGNQAIVFTSGTFLARSLRQLHRRCELLSSDHQELDQNTFREVTSQLATDIALLVSGKRLFAHQFLLARRSRVLRDLILDEQRNQYASSSTGQGSGNEQSTVMELLLPQLRYDVAKILLEFMYTDNFSAKLDPQSYLIRDVLRAAQTFELPSLETICRDIFDVSSAFGTGIEPFPSKEVEILPEDGEVRKLQTLNHDLHFALGDATFSDTTIVAEGHEIAVHRCVLIARSEYFRALLGFHVKQHGGQEQKKVIHVDESYLGMLRVLKFIYNGHATVLPHSRDGNAEPNEDPSATTEQLIEDLIAADKYGLARFKRLCEHSIHVNVANCLDVLAVADLVSAVHLKQVQKQTSRVCM</sequence>